<name>A0A8J3K598_9ACTN</name>
<evidence type="ECO:0000256" key="1">
    <source>
        <dbReference type="ARBA" id="ARBA00004196"/>
    </source>
</evidence>
<dbReference type="Gene3D" id="3.40.30.10">
    <property type="entry name" value="Glutaredoxin"/>
    <property type="match status" value="1"/>
</dbReference>
<dbReference type="SUPFAM" id="SSF52833">
    <property type="entry name" value="Thioredoxin-like"/>
    <property type="match status" value="1"/>
</dbReference>
<keyword evidence="6" id="KW-0732">Signal</keyword>
<dbReference type="InterPro" id="IPR013766">
    <property type="entry name" value="Thioredoxin_domain"/>
</dbReference>
<dbReference type="InterPro" id="IPR050553">
    <property type="entry name" value="Thioredoxin_ResA/DsbE_sf"/>
</dbReference>
<dbReference type="Pfam" id="PF00578">
    <property type="entry name" value="AhpC-TSA"/>
    <property type="match status" value="1"/>
</dbReference>
<dbReference type="GO" id="GO:0016491">
    <property type="term" value="F:oxidoreductase activity"/>
    <property type="evidence" value="ECO:0007669"/>
    <property type="project" value="InterPro"/>
</dbReference>
<dbReference type="AlphaFoldDB" id="A0A8J3K598"/>
<dbReference type="GO" id="GO:0016209">
    <property type="term" value="F:antioxidant activity"/>
    <property type="evidence" value="ECO:0007669"/>
    <property type="project" value="InterPro"/>
</dbReference>
<keyword evidence="3" id="KW-0812">Transmembrane</keyword>
<dbReference type="CDD" id="cd02966">
    <property type="entry name" value="TlpA_like_family"/>
    <property type="match status" value="1"/>
</dbReference>
<evidence type="ECO:0000313" key="8">
    <source>
        <dbReference type="EMBL" id="GIF90528.1"/>
    </source>
</evidence>
<dbReference type="PROSITE" id="PS51352">
    <property type="entry name" value="THIOREDOXIN_2"/>
    <property type="match status" value="1"/>
</dbReference>
<keyword evidence="4" id="KW-1015">Disulfide bond</keyword>
<feature type="signal peptide" evidence="6">
    <location>
        <begin position="1"/>
        <end position="25"/>
    </location>
</feature>
<evidence type="ECO:0000256" key="3">
    <source>
        <dbReference type="ARBA" id="ARBA00022968"/>
    </source>
</evidence>
<reference evidence="8 9" key="1">
    <citation type="submission" date="2021-01" db="EMBL/GenBank/DDBJ databases">
        <title>Whole genome shotgun sequence of Catellatospora chokoriensis NBRC 107358.</title>
        <authorList>
            <person name="Komaki H."/>
            <person name="Tamura T."/>
        </authorList>
    </citation>
    <scope>NUCLEOTIDE SEQUENCE [LARGE SCALE GENOMIC DNA]</scope>
    <source>
        <strain evidence="8 9">NBRC 107358</strain>
    </source>
</reference>
<comment type="subcellular location">
    <subcellularLocation>
        <location evidence="1">Cell envelope</location>
    </subcellularLocation>
</comment>
<dbReference type="InterPro" id="IPR036249">
    <property type="entry name" value="Thioredoxin-like_sf"/>
</dbReference>
<evidence type="ECO:0000259" key="7">
    <source>
        <dbReference type="PROSITE" id="PS51352"/>
    </source>
</evidence>
<protein>
    <recommendedName>
        <fullName evidence="7">Thioredoxin domain-containing protein</fullName>
    </recommendedName>
</protein>
<keyword evidence="2" id="KW-0201">Cytochrome c-type biogenesis</keyword>
<feature type="domain" description="Thioredoxin" evidence="7">
    <location>
        <begin position="44"/>
        <end position="187"/>
    </location>
</feature>
<dbReference type="RefSeq" id="WP_239120653.1">
    <property type="nucleotide sequence ID" value="NZ_BAAALB010000002.1"/>
</dbReference>
<dbReference type="InterPro" id="IPR000866">
    <property type="entry name" value="AhpC/TSA"/>
</dbReference>
<feature type="chain" id="PRO_5035324652" description="Thioredoxin domain-containing protein" evidence="6">
    <location>
        <begin position="26"/>
        <end position="188"/>
    </location>
</feature>
<dbReference type="PROSITE" id="PS51318">
    <property type="entry name" value="TAT"/>
    <property type="match status" value="1"/>
</dbReference>
<evidence type="ECO:0000256" key="5">
    <source>
        <dbReference type="ARBA" id="ARBA00023284"/>
    </source>
</evidence>
<dbReference type="GO" id="GO:0017004">
    <property type="term" value="P:cytochrome complex assembly"/>
    <property type="evidence" value="ECO:0007669"/>
    <property type="project" value="UniProtKB-KW"/>
</dbReference>
<evidence type="ECO:0000256" key="6">
    <source>
        <dbReference type="SAM" id="SignalP"/>
    </source>
</evidence>
<keyword evidence="9" id="KW-1185">Reference proteome</keyword>
<keyword evidence="5" id="KW-0676">Redox-active center</keyword>
<evidence type="ECO:0000256" key="4">
    <source>
        <dbReference type="ARBA" id="ARBA00023157"/>
    </source>
</evidence>
<dbReference type="PROSITE" id="PS00194">
    <property type="entry name" value="THIOREDOXIN_1"/>
    <property type="match status" value="1"/>
</dbReference>
<dbReference type="InterPro" id="IPR006311">
    <property type="entry name" value="TAT_signal"/>
</dbReference>
<evidence type="ECO:0000313" key="9">
    <source>
        <dbReference type="Proteomes" id="UP000619293"/>
    </source>
</evidence>
<dbReference type="InterPro" id="IPR017937">
    <property type="entry name" value="Thioredoxin_CS"/>
</dbReference>
<dbReference type="PANTHER" id="PTHR42852:SF6">
    <property type="entry name" value="THIOL:DISULFIDE INTERCHANGE PROTEIN DSBE"/>
    <property type="match status" value="1"/>
</dbReference>
<sequence length="188" mass="19815">MTSRPRTRRAVLALAVAGLATTALAACGDDERPPAVGDVLRFPPTERKAAPAVTGELLDGGAYDMADKRGSVVVVNFWASWCAPCRLEAADLEQVAKDTTASGVAFLGINNRDDRDKAKAFVAARNSYPSIFDPGGRLSLRFVDVPPVSTPSTLIIDRQGRVAAVLRKATNAAELGPIVREIAAEQAG</sequence>
<gene>
    <name evidence="8" type="ORF">Cch02nite_39720</name>
</gene>
<organism evidence="8 9">
    <name type="scientific">Catellatospora chokoriensis</name>
    <dbReference type="NCBI Taxonomy" id="310353"/>
    <lineage>
        <taxon>Bacteria</taxon>
        <taxon>Bacillati</taxon>
        <taxon>Actinomycetota</taxon>
        <taxon>Actinomycetes</taxon>
        <taxon>Micromonosporales</taxon>
        <taxon>Micromonosporaceae</taxon>
        <taxon>Catellatospora</taxon>
    </lineage>
</organism>
<dbReference type="PANTHER" id="PTHR42852">
    <property type="entry name" value="THIOL:DISULFIDE INTERCHANGE PROTEIN DSBE"/>
    <property type="match status" value="1"/>
</dbReference>
<dbReference type="EMBL" id="BONG01000024">
    <property type="protein sequence ID" value="GIF90528.1"/>
    <property type="molecule type" value="Genomic_DNA"/>
</dbReference>
<dbReference type="PROSITE" id="PS51257">
    <property type="entry name" value="PROKAR_LIPOPROTEIN"/>
    <property type="match status" value="1"/>
</dbReference>
<proteinExistence type="predicted"/>
<dbReference type="Proteomes" id="UP000619293">
    <property type="component" value="Unassembled WGS sequence"/>
</dbReference>
<comment type="caution">
    <text evidence="8">The sequence shown here is derived from an EMBL/GenBank/DDBJ whole genome shotgun (WGS) entry which is preliminary data.</text>
</comment>
<dbReference type="GO" id="GO:0030313">
    <property type="term" value="C:cell envelope"/>
    <property type="evidence" value="ECO:0007669"/>
    <property type="project" value="UniProtKB-SubCell"/>
</dbReference>
<accession>A0A8J3K598</accession>
<keyword evidence="3" id="KW-0735">Signal-anchor</keyword>
<evidence type="ECO:0000256" key="2">
    <source>
        <dbReference type="ARBA" id="ARBA00022748"/>
    </source>
</evidence>